<reference evidence="3 4" key="1">
    <citation type="submission" date="2018-08" db="EMBL/GenBank/DDBJ databases">
        <title>A genome reference for cultivated species of the human gut microbiota.</title>
        <authorList>
            <person name="Zou Y."/>
            <person name="Xue W."/>
            <person name="Luo G."/>
        </authorList>
    </citation>
    <scope>NUCLEOTIDE SEQUENCE [LARGE SCALE GENOMIC DNA]</scope>
    <source>
        <strain evidence="3 4">AF31-14AC</strain>
    </source>
</reference>
<evidence type="ECO:0000256" key="1">
    <source>
        <dbReference type="SAM" id="SignalP"/>
    </source>
</evidence>
<dbReference type="InterPro" id="IPR008979">
    <property type="entry name" value="Galactose-bd-like_sf"/>
</dbReference>
<evidence type="ECO:0000259" key="2">
    <source>
        <dbReference type="Pfam" id="PF08305"/>
    </source>
</evidence>
<evidence type="ECO:0000313" key="4">
    <source>
        <dbReference type="Proteomes" id="UP000260782"/>
    </source>
</evidence>
<dbReference type="Pfam" id="PF08305">
    <property type="entry name" value="NPCBM"/>
    <property type="match status" value="1"/>
</dbReference>
<sequence length="189" mass="20957">MMKEMNRRTFLKAVGVAGAVSAMTALVGCSGGVIVPDGSTSLANLKPLNGYYDWNNTLPEDPFGNTYTTGANAIVLEPCGGAWNNTTYDLGETYRGKVEYSLDKKYTKLTMKLNPYKSTQSEGWATVSVYADKKLVKTSPAIRQKTKEPVEFEVDITNAEYIEIEAVISSNKYEEEHASLIMWDAKLWK</sequence>
<dbReference type="Proteomes" id="UP000260782">
    <property type="component" value="Unassembled WGS sequence"/>
</dbReference>
<dbReference type="Pfam" id="PF10518">
    <property type="entry name" value="TAT_signal"/>
    <property type="match status" value="1"/>
</dbReference>
<feature type="domain" description="Glycosyl hydrolase family 98 putative carbohydrate-binding module" evidence="2">
    <location>
        <begin position="95"/>
        <end position="179"/>
    </location>
</feature>
<gene>
    <name evidence="3" type="ORF">DWZ25_02445</name>
</gene>
<dbReference type="Gene3D" id="2.60.120.1060">
    <property type="entry name" value="NPCBM/NEW2 domain"/>
    <property type="match status" value="1"/>
</dbReference>
<keyword evidence="1" id="KW-0732">Signal</keyword>
<dbReference type="InterPro" id="IPR038637">
    <property type="entry name" value="NPCBM_sf"/>
</dbReference>
<feature type="signal peptide" evidence="1">
    <location>
        <begin position="1"/>
        <end position="27"/>
    </location>
</feature>
<name>A0A3E2U130_9FIRM</name>
<accession>A0A3E2U130</accession>
<dbReference type="PROSITE" id="PS51318">
    <property type="entry name" value="TAT"/>
    <property type="match status" value="1"/>
</dbReference>
<dbReference type="PROSITE" id="PS51257">
    <property type="entry name" value="PROKAR_LIPOPROTEIN"/>
    <property type="match status" value="1"/>
</dbReference>
<dbReference type="InterPro" id="IPR019546">
    <property type="entry name" value="TAT_signal_bac_arc"/>
</dbReference>
<dbReference type="SUPFAM" id="SSF49785">
    <property type="entry name" value="Galactose-binding domain-like"/>
    <property type="match status" value="1"/>
</dbReference>
<proteinExistence type="predicted"/>
<dbReference type="RefSeq" id="WP_117529471.1">
    <property type="nucleotide sequence ID" value="NZ_QVES01000002.1"/>
</dbReference>
<dbReference type="AlphaFoldDB" id="A0A3E2U130"/>
<evidence type="ECO:0000313" key="3">
    <source>
        <dbReference type="EMBL" id="RGB89887.1"/>
    </source>
</evidence>
<dbReference type="InterPro" id="IPR006311">
    <property type="entry name" value="TAT_signal"/>
</dbReference>
<feature type="chain" id="PRO_5039664937" description="Glycosyl hydrolase family 98 putative carbohydrate-binding module domain-containing protein" evidence="1">
    <location>
        <begin position="28"/>
        <end position="189"/>
    </location>
</feature>
<comment type="caution">
    <text evidence="3">The sequence shown here is derived from an EMBL/GenBank/DDBJ whole genome shotgun (WGS) entry which is preliminary data.</text>
</comment>
<protein>
    <recommendedName>
        <fullName evidence="2">Glycosyl hydrolase family 98 putative carbohydrate-binding module domain-containing protein</fullName>
    </recommendedName>
</protein>
<dbReference type="EMBL" id="QVES01000002">
    <property type="protein sequence ID" value="RGB89887.1"/>
    <property type="molecule type" value="Genomic_DNA"/>
</dbReference>
<organism evidence="3 4">
    <name type="scientific">Faecalibacterium prausnitzii</name>
    <dbReference type="NCBI Taxonomy" id="853"/>
    <lineage>
        <taxon>Bacteria</taxon>
        <taxon>Bacillati</taxon>
        <taxon>Bacillota</taxon>
        <taxon>Clostridia</taxon>
        <taxon>Eubacteriales</taxon>
        <taxon>Oscillospiraceae</taxon>
        <taxon>Faecalibacterium</taxon>
    </lineage>
</organism>
<dbReference type="InterPro" id="IPR013222">
    <property type="entry name" value="Glyco_hyd_98_carb-bd"/>
</dbReference>